<sequence length="785" mass="89357">MAYPYYNRFSYPSQPRIREQLSSWDRGVYGPTRPTAPVRANGPVEYMQYKPQPVPPPPLPAGQPPLPPPPPPVPPPSVPMAHRHLTQPSDANYSEQYYLHNYYSQYSNYNSMSYNNATNSTGYYSSYPYNTQNQNYDRTSLMTENPYINHVPSNYMGYDYAGDQTGMNFQTHEARYGYLEQQNNNKITITECTTNINENHRRDNTAKGTNESQNDTNEMVVKKEGKSAIKGLRLEDEILNTKQLLSQDYNSNSKDSKQETDEGKTPNKHTVKSSTQIKDSKEKTKSASKKLREKKSGSHHCKGLKRTVVSTDRRYRSLSPASYKRYMDFQRFMLKYSASAPKHTLKRKICTQRKKEKSSKRQLNTQKYQTESINQRNSHEKIHELEENCDELNDEVSDEQNKQGEQDKEVQTKEPVKSKLYHKRKRQHSTLDLGKATDENDNQEITQKENSDTASQRYVKVRLSLSIENASSASDCSEPCPSPDNLSFVEEIDVDKIVHFLNTDPNQETVPNGNNKDPNIEENKSNQDTKKILAKDANTIDKNASSKISKGVQCVADIKKSSSKLAQEDKLIDSSNYLLIDLTKEKEEEEENNKNQKMSKAKPKTAKTDVDETVTEPISIKNSSKNMPKSIKSLETCTTMPKKKTDKSSEGETILQNKPTQKKAKPNLKDAKVQLKESSKKTNIPKKCSCSKCSKNKKSTKSKSSKISKRKVDKKRQLEKQIFGDDDGDDDDDDCIIIEDGTSELLTKTKFNNKSNEGRHSKKSKHSKVKGADIAGSTGDVWYVY</sequence>
<name>A0A922M5Z7_SPOEX</name>
<evidence type="ECO:0000313" key="3">
    <source>
        <dbReference type="Proteomes" id="UP000814243"/>
    </source>
</evidence>
<feature type="compositionally biased region" description="Basic residues" evidence="1">
    <location>
        <begin position="760"/>
        <end position="769"/>
    </location>
</feature>
<feature type="compositionally biased region" description="Basic and acidic residues" evidence="1">
    <location>
        <begin position="518"/>
        <end position="529"/>
    </location>
</feature>
<feature type="region of interest" description="Disordered" evidence="1">
    <location>
        <begin position="503"/>
        <end position="529"/>
    </location>
</feature>
<feature type="compositionally biased region" description="Polar residues" evidence="1">
    <location>
        <begin position="620"/>
        <end position="639"/>
    </location>
</feature>
<feature type="region of interest" description="Disordered" evidence="1">
    <location>
        <begin position="341"/>
        <end position="380"/>
    </location>
</feature>
<feature type="region of interest" description="Disordered" evidence="1">
    <location>
        <begin position="392"/>
        <end position="454"/>
    </location>
</feature>
<comment type="caution">
    <text evidence="2">The sequence shown here is derived from an EMBL/GenBank/DDBJ whole genome shotgun (WGS) entry which is preliminary data.</text>
</comment>
<evidence type="ECO:0000256" key="1">
    <source>
        <dbReference type="SAM" id="MobiDB-lite"/>
    </source>
</evidence>
<feature type="compositionally biased region" description="Polar residues" evidence="1">
    <location>
        <begin position="503"/>
        <end position="517"/>
    </location>
</feature>
<feature type="compositionally biased region" description="Basic residues" evidence="1">
    <location>
        <begin position="419"/>
        <end position="428"/>
    </location>
</feature>
<feature type="compositionally biased region" description="Basic residues" evidence="1">
    <location>
        <begin position="694"/>
        <end position="714"/>
    </location>
</feature>
<feature type="region of interest" description="Disordered" evidence="1">
    <location>
        <begin position="198"/>
        <end position="223"/>
    </location>
</feature>
<feature type="compositionally biased region" description="Polar residues" evidence="1">
    <location>
        <begin position="206"/>
        <end position="217"/>
    </location>
</feature>
<protein>
    <submittedName>
        <fullName evidence="2">Uncharacterized protein</fullName>
    </submittedName>
</protein>
<feature type="compositionally biased region" description="Basic residues" evidence="1">
    <location>
        <begin position="343"/>
        <end position="360"/>
    </location>
</feature>
<feature type="compositionally biased region" description="Basic and acidic residues" evidence="1">
    <location>
        <begin position="667"/>
        <end position="680"/>
    </location>
</feature>
<feature type="region of interest" description="Disordered" evidence="1">
    <location>
        <begin position="747"/>
        <end position="779"/>
    </location>
</feature>
<evidence type="ECO:0000313" key="2">
    <source>
        <dbReference type="EMBL" id="KAH9630760.1"/>
    </source>
</evidence>
<dbReference type="Proteomes" id="UP000814243">
    <property type="component" value="Unassembled WGS sequence"/>
</dbReference>
<organism evidence="2 3">
    <name type="scientific">Spodoptera exigua</name>
    <name type="common">Beet armyworm</name>
    <name type="synonym">Noctua fulgens</name>
    <dbReference type="NCBI Taxonomy" id="7107"/>
    <lineage>
        <taxon>Eukaryota</taxon>
        <taxon>Metazoa</taxon>
        <taxon>Ecdysozoa</taxon>
        <taxon>Arthropoda</taxon>
        <taxon>Hexapoda</taxon>
        <taxon>Insecta</taxon>
        <taxon>Pterygota</taxon>
        <taxon>Neoptera</taxon>
        <taxon>Endopterygota</taxon>
        <taxon>Lepidoptera</taxon>
        <taxon>Glossata</taxon>
        <taxon>Ditrysia</taxon>
        <taxon>Noctuoidea</taxon>
        <taxon>Noctuidae</taxon>
        <taxon>Amphipyrinae</taxon>
        <taxon>Spodoptera</taxon>
    </lineage>
</organism>
<reference evidence="2" key="1">
    <citation type="journal article" date="2021" name="G3 (Bethesda)">
        <title>Genome and transcriptome analysis of the beet armyworm Spodoptera exigua reveals targets for pest control. .</title>
        <authorList>
            <person name="Simon S."/>
            <person name="Breeschoten T."/>
            <person name="Jansen H.J."/>
            <person name="Dirks R.P."/>
            <person name="Schranz M.E."/>
            <person name="Ros V.I.D."/>
        </authorList>
    </citation>
    <scope>NUCLEOTIDE SEQUENCE</scope>
    <source>
        <strain evidence="2">TB_SE_WUR_2020</strain>
    </source>
</reference>
<feature type="compositionally biased region" description="Polar residues" evidence="1">
    <location>
        <begin position="361"/>
        <end position="376"/>
    </location>
</feature>
<feature type="region of interest" description="Disordered" evidence="1">
    <location>
        <begin position="245"/>
        <end position="308"/>
    </location>
</feature>
<feature type="compositionally biased region" description="Pro residues" evidence="1">
    <location>
        <begin position="52"/>
        <end position="78"/>
    </location>
</feature>
<feature type="compositionally biased region" description="Basic and acidic residues" evidence="1">
    <location>
        <begin position="254"/>
        <end position="265"/>
    </location>
</feature>
<dbReference type="EMBL" id="JACEFF010000810">
    <property type="protein sequence ID" value="KAH9630760.1"/>
    <property type="molecule type" value="Genomic_DNA"/>
</dbReference>
<feature type="compositionally biased region" description="Basic and acidic residues" evidence="1">
    <location>
        <begin position="399"/>
        <end position="417"/>
    </location>
</feature>
<feature type="compositionally biased region" description="Basic residues" evidence="1">
    <location>
        <begin position="286"/>
        <end position="305"/>
    </location>
</feature>
<feature type="region of interest" description="Disordered" evidence="1">
    <location>
        <begin position="584"/>
        <end position="733"/>
    </location>
</feature>
<proteinExistence type="predicted"/>
<feature type="region of interest" description="Disordered" evidence="1">
    <location>
        <begin position="22"/>
        <end position="83"/>
    </location>
</feature>
<gene>
    <name evidence="2" type="ORF">HF086_000988</name>
</gene>
<feature type="compositionally biased region" description="Acidic residues" evidence="1">
    <location>
        <begin position="724"/>
        <end position="733"/>
    </location>
</feature>
<dbReference type="AlphaFoldDB" id="A0A922M5Z7"/>
<accession>A0A922M5Z7</accession>